<name>A0ABU6Q3U2_9FABA</name>
<protein>
    <submittedName>
        <fullName evidence="2">Uncharacterized protein</fullName>
    </submittedName>
</protein>
<feature type="region of interest" description="Disordered" evidence="1">
    <location>
        <begin position="32"/>
        <end position="52"/>
    </location>
</feature>
<sequence length="99" mass="10886">MGSFTTSNSARFGPGCEIKEAHKITACAKLPTAPPKRRRTANGTGGKRNLDDVQSYRRRRVCGAFDGDGDGFSSRHTCVFREGFSSRRSFSSHKPSFLI</sequence>
<dbReference type="Proteomes" id="UP001341840">
    <property type="component" value="Unassembled WGS sequence"/>
</dbReference>
<organism evidence="2 3">
    <name type="scientific">Stylosanthes scabra</name>
    <dbReference type="NCBI Taxonomy" id="79078"/>
    <lineage>
        <taxon>Eukaryota</taxon>
        <taxon>Viridiplantae</taxon>
        <taxon>Streptophyta</taxon>
        <taxon>Embryophyta</taxon>
        <taxon>Tracheophyta</taxon>
        <taxon>Spermatophyta</taxon>
        <taxon>Magnoliopsida</taxon>
        <taxon>eudicotyledons</taxon>
        <taxon>Gunneridae</taxon>
        <taxon>Pentapetalae</taxon>
        <taxon>rosids</taxon>
        <taxon>fabids</taxon>
        <taxon>Fabales</taxon>
        <taxon>Fabaceae</taxon>
        <taxon>Papilionoideae</taxon>
        <taxon>50 kb inversion clade</taxon>
        <taxon>dalbergioids sensu lato</taxon>
        <taxon>Dalbergieae</taxon>
        <taxon>Pterocarpus clade</taxon>
        <taxon>Stylosanthes</taxon>
    </lineage>
</organism>
<comment type="caution">
    <text evidence="2">The sequence shown here is derived from an EMBL/GenBank/DDBJ whole genome shotgun (WGS) entry which is preliminary data.</text>
</comment>
<accession>A0ABU6Q3U2</accession>
<dbReference type="EMBL" id="JASCZI010000011">
    <property type="protein sequence ID" value="MED6106516.1"/>
    <property type="molecule type" value="Genomic_DNA"/>
</dbReference>
<reference evidence="2 3" key="1">
    <citation type="journal article" date="2023" name="Plants (Basel)">
        <title>Bridging the Gap: Combining Genomics and Transcriptomics Approaches to Understand Stylosanthes scabra, an Orphan Legume from the Brazilian Caatinga.</title>
        <authorList>
            <person name="Ferreira-Neto J.R.C."/>
            <person name="da Silva M.D."/>
            <person name="Binneck E."/>
            <person name="de Melo N.F."/>
            <person name="da Silva R.H."/>
            <person name="de Melo A.L.T.M."/>
            <person name="Pandolfi V."/>
            <person name="Bustamante F.O."/>
            <person name="Brasileiro-Vidal A.C."/>
            <person name="Benko-Iseppon A.M."/>
        </authorList>
    </citation>
    <scope>NUCLEOTIDE SEQUENCE [LARGE SCALE GENOMIC DNA]</scope>
    <source>
        <tissue evidence="2">Leaves</tissue>
    </source>
</reference>
<evidence type="ECO:0000256" key="1">
    <source>
        <dbReference type="SAM" id="MobiDB-lite"/>
    </source>
</evidence>
<proteinExistence type="predicted"/>
<gene>
    <name evidence="2" type="ORF">PIB30_005510</name>
</gene>
<evidence type="ECO:0000313" key="2">
    <source>
        <dbReference type="EMBL" id="MED6106516.1"/>
    </source>
</evidence>
<keyword evidence="3" id="KW-1185">Reference proteome</keyword>
<evidence type="ECO:0000313" key="3">
    <source>
        <dbReference type="Proteomes" id="UP001341840"/>
    </source>
</evidence>